<organism evidence="1 2">
    <name type="scientific">Natronococcus pandeyae</name>
    <dbReference type="NCBI Taxonomy" id="2055836"/>
    <lineage>
        <taxon>Archaea</taxon>
        <taxon>Methanobacteriati</taxon>
        <taxon>Methanobacteriota</taxon>
        <taxon>Stenosarchaea group</taxon>
        <taxon>Halobacteria</taxon>
        <taxon>Halobacteriales</taxon>
        <taxon>Natrialbaceae</taxon>
        <taxon>Natronococcus</taxon>
    </lineage>
</organism>
<accession>A0A8J8Q6B8</accession>
<dbReference type="EMBL" id="PHNJ01000002">
    <property type="protein sequence ID" value="TYL39872.1"/>
    <property type="molecule type" value="Genomic_DNA"/>
</dbReference>
<proteinExistence type="predicted"/>
<sequence>MRVEDAGYLFVIGVIAMHDQKRVMSVCECCDSAYAANVLSDGSVQPIGTQHCSCGSERFRAIR</sequence>
<evidence type="ECO:0000313" key="1">
    <source>
        <dbReference type="EMBL" id="TYL39872.1"/>
    </source>
</evidence>
<gene>
    <name evidence="1" type="ORF">CV102_06230</name>
</gene>
<evidence type="ECO:0000313" key="2">
    <source>
        <dbReference type="Proteomes" id="UP000766904"/>
    </source>
</evidence>
<keyword evidence="2" id="KW-1185">Reference proteome</keyword>
<dbReference type="AlphaFoldDB" id="A0A8J8Q6B8"/>
<name>A0A8J8Q6B8_9EURY</name>
<dbReference type="Proteomes" id="UP000766904">
    <property type="component" value="Unassembled WGS sequence"/>
</dbReference>
<reference evidence="1" key="1">
    <citation type="submission" date="2017-11" db="EMBL/GenBank/DDBJ databases">
        <authorList>
            <person name="Kajale S.C."/>
            <person name="Sharma A."/>
        </authorList>
    </citation>
    <scope>NUCLEOTIDE SEQUENCE</scope>
    <source>
        <strain evidence="1">LS1_42</strain>
    </source>
</reference>
<comment type="caution">
    <text evidence="1">The sequence shown here is derived from an EMBL/GenBank/DDBJ whole genome shotgun (WGS) entry which is preliminary data.</text>
</comment>
<protein>
    <submittedName>
        <fullName evidence="1">Uncharacterized protein</fullName>
    </submittedName>
</protein>